<proteinExistence type="predicted"/>
<protein>
    <submittedName>
        <fullName evidence="1">Uncharacterized protein</fullName>
    </submittedName>
</protein>
<organism evidence="1">
    <name type="scientific">Anguilla anguilla</name>
    <name type="common">European freshwater eel</name>
    <name type="synonym">Muraena anguilla</name>
    <dbReference type="NCBI Taxonomy" id="7936"/>
    <lineage>
        <taxon>Eukaryota</taxon>
        <taxon>Metazoa</taxon>
        <taxon>Chordata</taxon>
        <taxon>Craniata</taxon>
        <taxon>Vertebrata</taxon>
        <taxon>Euteleostomi</taxon>
        <taxon>Actinopterygii</taxon>
        <taxon>Neopterygii</taxon>
        <taxon>Teleostei</taxon>
        <taxon>Anguilliformes</taxon>
        <taxon>Anguillidae</taxon>
        <taxon>Anguilla</taxon>
    </lineage>
</organism>
<reference evidence="1" key="1">
    <citation type="submission" date="2014-11" db="EMBL/GenBank/DDBJ databases">
        <authorList>
            <person name="Amaro Gonzalez C."/>
        </authorList>
    </citation>
    <scope>NUCLEOTIDE SEQUENCE</scope>
</reference>
<accession>A0A0E9PWJ4</accession>
<dbReference type="EMBL" id="GBXM01100354">
    <property type="protein sequence ID" value="JAH08223.1"/>
    <property type="molecule type" value="Transcribed_RNA"/>
</dbReference>
<sequence>MDRLHSSSPSLLVQC</sequence>
<name>A0A0E9PWJ4_ANGAN</name>
<reference evidence="1" key="2">
    <citation type="journal article" date="2015" name="Fish Shellfish Immunol.">
        <title>Early steps in the European eel (Anguilla anguilla)-Vibrio vulnificus interaction in the gills: Role of the RtxA13 toxin.</title>
        <authorList>
            <person name="Callol A."/>
            <person name="Pajuelo D."/>
            <person name="Ebbesson L."/>
            <person name="Teles M."/>
            <person name="MacKenzie S."/>
            <person name="Amaro C."/>
        </authorList>
    </citation>
    <scope>NUCLEOTIDE SEQUENCE</scope>
</reference>
<evidence type="ECO:0000313" key="1">
    <source>
        <dbReference type="EMBL" id="JAH08223.1"/>
    </source>
</evidence>